<dbReference type="PROSITE" id="PS51819">
    <property type="entry name" value="VOC"/>
    <property type="match status" value="1"/>
</dbReference>
<name>A0A1G2R007_9BACT</name>
<feature type="domain" description="VOC" evidence="1">
    <location>
        <begin position="3"/>
        <end position="118"/>
    </location>
</feature>
<dbReference type="InterPro" id="IPR041581">
    <property type="entry name" value="Glyoxalase_6"/>
</dbReference>
<gene>
    <name evidence="2" type="ORF">A3C04_02220</name>
</gene>
<organism evidence="2 3">
    <name type="scientific">Candidatus Wildermuthbacteria bacterium RIFCSPHIGHO2_02_FULL_45_25</name>
    <dbReference type="NCBI Taxonomy" id="1802450"/>
    <lineage>
        <taxon>Bacteria</taxon>
        <taxon>Candidatus Wildermuthiibacteriota</taxon>
    </lineage>
</organism>
<evidence type="ECO:0000313" key="3">
    <source>
        <dbReference type="Proteomes" id="UP000178092"/>
    </source>
</evidence>
<accession>A0A1G2R007</accession>
<dbReference type="AlphaFoldDB" id="A0A1G2R007"/>
<evidence type="ECO:0000259" key="1">
    <source>
        <dbReference type="PROSITE" id="PS51819"/>
    </source>
</evidence>
<dbReference type="SUPFAM" id="SSF54593">
    <property type="entry name" value="Glyoxalase/Bleomycin resistance protein/Dihydroxybiphenyl dioxygenase"/>
    <property type="match status" value="1"/>
</dbReference>
<sequence>MLQLNSLLLSSENPKALAEFYGKCLEVKSEWEGGDFVGFRAGSGMLIIGPHDKVKGKNANPERLIFNFETQDVEKEFERIKGLGAQVVAEPYHPEEAKEMTLATFADPDGNYFQLGSPME</sequence>
<reference evidence="2 3" key="1">
    <citation type="journal article" date="2016" name="Nat. Commun.">
        <title>Thousands of microbial genomes shed light on interconnected biogeochemical processes in an aquifer system.</title>
        <authorList>
            <person name="Anantharaman K."/>
            <person name="Brown C.T."/>
            <person name="Hug L.A."/>
            <person name="Sharon I."/>
            <person name="Castelle C.J."/>
            <person name="Probst A.J."/>
            <person name="Thomas B.C."/>
            <person name="Singh A."/>
            <person name="Wilkins M.J."/>
            <person name="Karaoz U."/>
            <person name="Brodie E.L."/>
            <person name="Williams K.H."/>
            <person name="Hubbard S.S."/>
            <person name="Banfield J.F."/>
        </authorList>
    </citation>
    <scope>NUCLEOTIDE SEQUENCE [LARGE SCALE GENOMIC DNA]</scope>
</reference>
<dbReference type="EMBL" id="MHTV01000042">
    <property type="protein sequence ID" value="OHA65709.1"/>
    <property type="molecule type" value="Genomic_DNA"/>
</dbReference>
<dbReference type="Pfam" id="PF18029">
    <property type="entry name" value="Glyoxalase_6"/>
    <property type="match status" value="1"/>
</dbReference>
<dbReference type="InterPro" id="IPR029068">
    <property type="entry name" value="Glyas_Bleomycin-R_OHBP_Dase"/>
</dbReference>
<proteinExistence type="predicted"/>
<dbReference type="Proteomes" id="UP000178092">
    <property type="component" value="Unassembled WGS sequence"/>
</dbReference>
<comment type="caution">
    <text evidence="2">The sequence shown here is derived from an EMBL/GenBank/DDBJ whole genome shotgun (WGS) entry which is preliminary data.</text>
</comment>
<dbReference type="Gene3D" id="3.10.180.10">
    <property type="entry name" value="2,3-Dihydroxybiphenyl 1,2-Dioxygenase, domain 1"/>
    <property type="match status" value="1"/>
</dbReference>
<protein>
    <recommendedName>
        <fullName evidence="1">VOC domain-containing protein</fullName>
    </recommendedName>
</protein>
<dbReference type="InterPro" id="IPR037523">
    <property type="entry name" value="VOC_core"/>
</dbReference>
<evidence type="ECO:0000313" key="2">
    <source>
        <dbReference type="EMBL" id="OHA65709.1"/>
    </source>
</evidence>